<dbReference type="EMBL" id="UOEO01000204">
    <property type="protein sequence ID" value="VAW22510.1"/>
    <property type="molecule type" value="Genomic_DNA"/>
</dbReference>
<proteinExistence type="predicted"/>
<protein>
    <recommendedName>
        <fullName evidence="4">DUF2933 domain-containing protein</fullName>
    </recommendedName>
</protein>
<evidence type="ECO:0000313" key="3">
    <source>
        <dbReference type="EMBL" id="VAW22510.1"/>
    </source>
</evidence>
<keyword evidence="2" id="KW-0812">Transmembrane</keyword>
<accession>A0A3B0U0K0</accession>
<reference evidence="3" key="1">
    <citation type="submission" date="2018-06" db="EMBL/GenBank/DDBJ databases">
        <authorList>
            <person name="Zhirakovskaya E."/>
        </authorList>
    </citation>
    <scope>NUCLEOTIDE SEQUENCE</scope>
</reference>
<organism evidence="3">
    <name type="scientific">hydrothermal vent metagenome</name>
    <dbReference type="NCBI Taxonomy" id="652676"/>
    <lineage>
        <taxon>unclassified sequences</taxon>
        <taxon>metagenomes</taxon>
        <taxon>ecological metagenomes</taxon>
    </lineage>
</organism>
<feature type="compositionally biased region" description="Basic and acidic residues" evidence="1">
    <location>
        <begin position="36"/>
        <end position="51"/>
    </location>
</feature>
<keyword evidence="2" id="KW-1133">Transmembrane helix</keyword>
<evidence type="ECO:0008006" key="4">
    <source>
        <dbReference type="Google" id="ProtNLM"/>
    </source>
</evidence>
<keyword evidence="2" id="KW-0472">Membrane</keyword>
<feature type="transmembrane region" description="Helical" evidence="2">
    <location>
        <begin position="7"/>
        <end position="24"/>
    </location>
</feature>
<evidence type="ECO:0000256" key="1">
    <source>
        <dbReference type="SAM" id="MobiDB-lite"/>
    </source>
</evidence>
<dbReference type="AlphaFoldDB" id="A0A3B0U0K0"/>
<evidence type="ECO:0000256" key="2">
    <source>
        <dbReference type="SAM" id="Phobius"/>
    </source>
</evidence>
<gene>
    <name evidence="3" type="ORF">MNBD_ALPHA12-2174</name>
</gene>
<sequence length="71" mass="7574">MQWITDNWIWLALGLAMLGVHFIGHRKGGHGAGHAKGHEKGHDCCSGHGAGEKPDLELSAKTIVKPAPNVK</sequence>
<feature type="region of interest" description="Disordered" evidence="1">
    <location>
        <begin position="29"/>
        <end position="51"/>
    </location>
</feature>
<name>A0A3B0U0K0_9ZZZZ</name>